<dbReference type="InterPro" id="IPR012337">
    <property type="entry name" value="RNaseH-like_sf"/>
</dbReference>
<feature type="domain" description="Integrase catalytic" evidence="2">
    <location>
        <begin position="72"/>
        <end position="231"/>
    </location>
</feature>
<sequence length="236" mass="28065">MRLIDEIHTDEPTYGYRTITTILNRNPNIHINKKRVRRIMKDMGIYAIYPKPNLSKRYHQQYVRPYLLRKLPITRPNQVWGVDITYIRLNKGFLYLFVIIDWYSRYIVDYELSSTLDKSFVLACLKRAISNGKPEIINSDQGGHFTNPDYINLLESNEIKVSMDGKGQCLDNVRTERFFRTLKYDRIYINEYETPREIRAMLNEYILKYNDYRPHSSLGGNTPSDFYLPKCRVQVA</sequence>
<dbReference type="Pfam" id="PF13276">
    <property type="entry name" value="HTH_21"/>
    <property type="match status" value="1"/>
</dbReference>
<dbReference type="InterPro" id="IPR050900">
    <property type="entry name" value="Transposase_IS3/IS150/IS904"/>
</dbReference>
<dbReference type="InterPro" id="IPR025948">
    <property type="entry name" value="HTH-like_dom"/>
</dbReference>
<evidence type="ECO:0000259" key="2">
    <source>
        <dbReference type="PROSITE" id="PS50994"/>
    </source>
</evidence>
<dbReference type="SUPFAM" id="SSF53098">
    <property type="entry name" value="Ribonuclease H-like"/>
    <property type="match status" value="1"/>
</dbReference>
<gene>
    <name evidence="3" type="ORF">JOC49_000370</name>
</gene>
<dbReference type="Pfam" id="PF13333">
    <property type="entry name" value="rve_2"/>
    <property type="match status" value="1"/>
</dbReference>
<name>A0ABS2MN81_9FIRM</name>
<dbReference type="PANTHER" id="PTHR46889">
    <property type="entry name" value="TRANSPOSASE INSF FOR INSERTION SEQUENCE IS3B-RELATED"/>
    <property type="match status" value="1"/>
</dbReference>
<dbReference type="PROSITE" id="PS50994">
    <property type="entry name" value="INTEGRASE"/>
    <property type="match status" value="1"/>
</dbReference>
<evidence type="ECO:0000313" key="4">
    <source>
        <dbReference type="Proteomes" id="UP000767854"/>
    </source>
</evidence>
<accession>A0ABS2MN81</accession>
<proteinExistence type="predicted"/>
<comment type="caution">
    <text evidence="3">The sequence shown here is derived from an EMBL/GenBank/DDBJ whole genome shotgun (WGS) entry which is preliminary data.</text>
</comment>
<dbReference type="EMBL" id="JAFBDT010000002">
    <property type="protein sequence ID" value="MBM7560856.1"/>
    <property type="molecule type" value="Genomic_DNA"/>
</dbReference>
<comment type="function">
    <text evidence="1">Involved in the transposition of the insertion sequence.</text>
</comment>
<organism evidence="3 4">
    <name type="scientific">Fusibacter tunisiensis</name>
    <dbReference type="NCBI Taxonomy" id="1008308"/>
    <lineage>
        <taxon>Bacteria</taxon>
        <taxon>Bacillati</taxon>
        <taxon>Bacillota</taxon>
        <taxon>Clostridia</taxon>
        <taxon>Eubacteriales</taxon>
        <taxon>Eubacteriales Family XII. Incertae Sedis</taxon>
        <taxon>Fusibacter</taxon>
    </lineage>
</organism>
<dbReference type="InterPro" id="IPR001584">
    <property type="entry name" value="Integrase_cat-core"/>
</dbReference>
<dbReference type="PANTHER" id="PTHR46889:SF4">
    <property type="entry name" value="TRANSPOSASE INSO FOR INSERTION SEQUENCE ELEMENT IS911B-RELATED"/>
    <property type="match status" value="1"/>
</dbReference>
<evidence type="ECO:0000256" key="1">
    <source>
        <dbReference type="ARBA" id="ARBA00002286"/>
    </source>
</evidence>
<evidence type="ECO:0000313" key="3">
    <source>
        <dbReference type="EMBL" id="MBM7560856.1"/>
    </source>
</evidence>
<dbReference type="Gene3D" id="3.30.420.10">
    <property type="entry name" value="Ribonuclease H-like superfamily/Ribonuclease H"/>
    <property type="match status" value="1"/>
</dbReference>
<dbReference type="InterPro" id="IPR036397">
    <property type="entry name" value="RNaseH_sf"/>
</dbReference>
<keyword evidence="4" id="KW-1185">Reference proteome</keyword>
<reference evidence="3 4" key="1">
    <citation type="submission" date="2021-01" db="EMBL/GenBank/DDBJ databases">
        <title>Genomic Encyclopedia of Type Strains, Phase IV (KMG-IV): sequencing the most valuable type-strain genomes for metagenomic binning, comparative biology and taxonomic classification.</title>
        <authorList>
            <person name="Goeker M."/>
        </authorList>
    </citation>
    <scope>NUCLEOTIDE SEQUENCE [LARGE SCALE GENOMIC DNA]</scope>
    <source>
        <strain evidence="3 4">DSM 24436</strain>
    </source>
</reference>
<protein>
    <submittedName>
        <fullName evidence="3">Transposase</fullName>
    </submittedName>
</protein>
<dbReference type="Proteomes" id="UP000767854">
    <property type="component" value="Unassembled WGS sequence"/>
</dbReference>
<dbReference type="NCBIfam" id="NF033516">
    <property type="entry name" value="transpos_IS3"/>
    <property type="match status" value="1"/>
</dbReference>
<dbReference type="Pfam" id="PF00665">
    <property type="entry name" value="rve"/>
    <property type="match status" value="1"/>
</dbReference>
<dbReference type="InterPro" id="IPR048020">
    <property type="entry name" value="Transpos_IS3"/>
</dbReference>